<organism evidence="1 2">
    <name type="scientific">Mycolicibacterium sarraceniae</name>
    <dbReference type="NCBI Taxonomy" id="1534348"/>
    <lineage>
        <taxon>Bacteria</taxon>
        <taxon>Bacillati</taxon>
        <taxon>Actinomycetota</taxon>
        <taxon>Actinomycetes</taxon>
        <taxon>Mycobacteriales</taxon>
        <taxon>Mycobacteriaceae</taxon>
        <taxon>Mycolicibacterium</taxon>
    </lineage>
</organism>
<protein>
    <submittedName>
        <fullName evidence="1">Uncharacterized protein</fullName>
    </submittedName>
</protein>
<gene>
    <name evidence="1" type="ORF">MSAR_47780</name>
</gene>
<proteinExistence type="predicted"/>
<evidence type="ECO:0000313" key="1">
    <source>
        <dbReference type="EMBL" id="BBY61642.1"/>
    </source>
</evidence>
<sequence length="57" mass="6201">MHHTQVVVAGAGTETTGRVALDELLNRFPDWDIDYAGAKLAPTSTVRGRERLPTVLP</sequence>
<dbReference type="KEGG" id="msar:MSAR_47780"/>
<dbReference type="EMBL" id="AP022595">
    <property type="protein sequence ID" value="BBY61642.1"/>
    <property type="molecule type" value="Genomic_DNA"/>
</dbReference>
<name>A0A7I7SX79_9MYCO</name>
<dbReference type="Proteomes" id="UP000466445">
    <property type="component" value="Chromosome"/>
</dbReference>
<dbReference type="AlphaFoldDB" id="A0A7I7SX79"/>
<keyword evidence="2" id="KW-1185">Reference proteome</keyword>
<reference evidence="1 2" key="1">
    <citation type="journal article" date="2019" name="Emerg. Microbes Infect.">
        <title>Comprehensive subspecies identification of 175 nontuberculous mycobacteria species based on 7547 genomic profiles.</title>
        <authorList>
            <person name="Matsumoto Y."/>
            <person name="Kinjo T."/>
            <person name="Motooka D."/>
            <person name="Nabeya D."/>
            <person name="Jung N."/>
            <person name="Uechi K."/>
            <person name="Horii T."/>
            <person name="Iida T."/>
            <person name="Fujita J."/>
            <person name="Nakamura S."/>
        </authorList>
    </citation>
    <scope>NUCLEOTIDE SEQUENCE [LARGE SCALE GENOMIC DNA]</scope>
    <source>
        <strain evidence="1 2">JCM 30395</strain>
    </source>
</reference>
<accession>A0A7I7SX79</accession>
<evidence type="ECO:0000313" key="2">
    <source>
        <dbReference type="Proteomes" id="UP000466445"/>
    </source>
</evidence>